<evidence type="ECO:0000256" key="1">
    <source>
        <dbReference type="ARBA" id="ARBA00004167"/>
    </source>
</evidence>
<sequence length="418" mass="48412">MSRPKGGITVYISCLSVVILAAIQFSLLADITNKKEGVSPNDAPVILKANENAKPTAPFSFSACLILKDDNIILPEWLAYHYTVLPLDRLIVGVDSLSHTDPSPILDAYQKLGMNITTWKNDSFWKNGREPWAKKKFTITNTTSYDDLRRRKRHRQNVFYEACLQKLHDENRTWTMMIDADEYLAFNYYDDSEQKSTENNTRSQLLDQSSPVTMADVVSQWDIDPKLPCVTFARYLFVSTDTQDDDGKDLPQQLLGHPDFNAALFHTLRYRQRNPLKSPQAGKSILDASRYDRSPIDNPHRVKRLCTGYNVFPDNKIMPFRVHHYVGSWEAFRSPGFDPRGRSYFDKRNNVGDTVRDNTMSAWLDKFTTLVGGAEKVIEMTQKFRLHAELEMERKILEQQQQQRYDWEKLNMKTAYWA</sequence>
<dbReference type="PANTHER" id="PTHR21461:SF69">
    <property type="entry name" value="GLYCOSYLTRANSFERASE FAMILY 92 PROTEIN"/>
    <property type="match status" value="1"/>
</dbReference>
<evidence type="ECO:0000313" key="5">
    <source>
        <dbReference type="EMBL" id="CAD9601330.1"/>
    </source>
</evidence>
<dbReference type="AlphaFoldDB" id="A0A7S2PJ92"/>
<dbReference type="EMBL" id="HBGZ01014585">
    <property type="protein sequence ID" value="CAD9601330.1"/>
    <property type="molecule type" value="Transcribed_RNA"/>
</dbReference>
<evidence type="ECO:0008006" key="6">
    <source>
        <dbReference type="Google" id="ProtNLM"/>
    </source>
</evidence>
<keyword evidence="2 4" id="KW-0812">Transmembrane</keyword>
<organism evidence="5">
    <name type="scientific">Skeletonema marinoi</name>
    <dbReference type="NCBI Taxonomy" id="267567"/>
    <lineage>
        <taxon>Eukaryota</taxon>
        <taxon>Sar</taxon>
        <taxon>Stramenopiles</taxon>
        <taxon>Ochrophyta</taxon>
        <taxon>Bacillariophyta</taxon>
        <taxon>Coscinodiscophyceae</taxon>
        <taxon>Thalassiosirophycidae</taxon>
        <taxon>Thalassiosirales</taxon>
        <taxon>Skeletonemataceae</taxon>
        <taxon>Skeletonema</taxon>
        <taxon>Skeletonema marinoi-dohrnii complex</taxon>
    </lineage>
</organism>
<accession>A0A7S2PJ92</accession>
<comment type="subcellular location">
    <subcellularLocation>
        <location evidence="1">Membrane</location>
        <topology evidence="1">Single-pass membrane protein</topology>
    </subcellularLocation>
</comment>
<protein>
    <recommendedName>
        <fullName evidence="6">Glycosyltransferase family 92 protein</fullName>
    </recommendedName>
</protein>
<name>A0A7S2PJ92_9STRA</name>
<keyword evidence="3 4" id="KW-1133">Transmembrane helix</keyword>
<evidence type="ECO:0000256" key="3">
    <source>
        <dbReference type="ARBA" id="ARBA00022989"/>
    </source>
</evidence>
<evidence type="ECO:0000256" key="4">
    <source>
        <dbReference type="SAM" id="Phobius"/>
    </source>
</evidence>
<evidence type="ECO:0000256" key="2">
    <source>
        <dbReference type="ARBA" id="ARBA00022692"/>
    </source>
</evidence>
<reference evidence="5" key="1">
    <citation type="submission" date="2021-01" db="EMBL/GenBank/DDBJ databases">
        <authorList>
            <person name="Corre E."/>
            <person name="Pelletier E."/>
            <person name="Niang G."/>
            <person name="Scheremetjew M."/>
            <person name="Finn R."/>
            <person name="Kale V."/>
            <person name="Holt S."/>
            <person name="Cochrane G."/>
            <person name="Meng A."/>
            <person name="Brown T."/>
            <person name="Cohen L."/>
        </authorList>
    </citation>
    <scope>NUCLEOTIDE SEQUENCE</scope>
    <source>
        <strain evidence="5">SM1012Den-03</strain>
    </source>
</reference>
<gene>
    <name evidence="5" type="ORF">SMAR0320_LOCUS10440</name>
</gene>
<dbReference type="GO" id="GO:0016020">
    <property type="term" value="C:membrane"/>
    <property type="evidence" value="ECO:0007669"/>
    <property type="project" value="UniProtKB-SubCell"/>
</dbReference>
<feature type="transmembrane region" description="Helical" evidence="4">
    <location>
        <begin position="7"/>
        <end position="29"/>
    </location>
</feature>
<dbReference type="PANTHER" id="PTHR21461">
    <property type="entry name" value="GLYCOSYLTRANSFERASE FAMILY 92 PROTEIN"/>
    <property type="match status" value="1"/>
</dbReference>
<proteinExistence type="predicted"/>
<keyword evidence="4" id="KW-0472">Membrane</keyword>
<dbReference type="GO" id="GO:0016757">
    <property type="term" value="F:glycosyltransferase activity"/>
    <property type="evidence" value="ECO:0007669"/>
    <property type="project" value="TreeGrafter"/>
</dbReference>
<dbReference type="GO" id="GO:0005737">
    <property type="term" value="C:cytoplasm"/>
    <property type="evidence" value="ECO:0007669"/>
    <property type="project" value="TreeGrafter"/>
</dbReference>